<accession>A0ABX2AWR9</accession>
<organism evidence="2 3">
    <name type="scientific">Xylanibacter rodentium</name>
    <dbReference type="NCBI Taxonomy" id="2736289"/>
    <lineage>
        <taxon>Bacteria</taxon>
        <taxon>Pseudomonadati</taxon>
        <taxon>Bacteroidota</taxon>
        <taxon>Bacteroidia</taxon>
        <taxon>Bacteroidales</taxon>
        <taxon>Prevotellaceae</taxon>
        <taxon>Xylanibacter</taxon>
    </lineage>
</organism>
<comment type="caution">
    <text evidence="2">The sequence shown here is derived from an EMBL/GenBank/DDBJ whole genome shotgun (WGS) entry which is preliminary data.</text>
</comment>
<evidence type="ECO:0000313" key="3">
    <source>
        <dbReference type="Proteomes" id="UP001193734"/>
    </source>
</evidence>
<gene>
    <name evidence="2" type="ORF">HPS55_05810</name>
</gene>
<keyword evidence="3" id="KW-1185">Reference proteome</keyword>
<dbReference type="GeneID" id="82157275"/>
<name>A0ABX2AWR9_9BACT</name>
<proteinExistence type="predicted"/>
<evidence type="ECO:0000313" key="2">
    <source>
        <dbReference type="EMBL" id="NPE13847.1"/>
    </source>
</evidence>
<dbReference type="RefSeq" id="WP_172175255.1">
    <property type="nucleotide sequence ID" value="NZ_CASGIA010000009.1"/>
</dbReference>
<sequence>MQAKTILRILMLLICVGSMAGCDDDEALSPITLEYENHNVIFDNDGRTYRLTPFSNETTPLYIKGGDGQYKVTNSNENVVHINFDGRKISLQAKDLGDALVRIDDASGNSYALSVVVRYNEWTYTIADRTTIIKGNELTVGDKAELEKKIAAGNNEKGYLFTYKNATNSTGSVRIYDEDGREREYDFSSEQVSLPEDGAIEISNGYKLREYYKVAIMRESINETIYVTKDFFPLIDTRYNNYARPMYCFVKDLTEQYKADYPKAESIYLVYETVAKANMTRTTGSSTQNDN</sequence>
<protein>
    <recommendedName>
        <fullName evidence="4">DUF4595 domain-containing protein</fullName>
    </recommendedName>
</protein>
<dbReference type="Proteomes" id="UP001193734">
    <property type="component" value="Unassembled WGS sequence"/>
</dbReference>
<reference evidence="2 3" key="1">
    <citation type="submission" date="2020-05" db="EMBL/GenBank/DDBJ databases">
        <title>Distinct polysaccharide utilization as determinants for interspecies competition between intestinal Prevotella spp.</title>
        <authorList>
            <person name="Galvez E.J.C."/>
            <person name="Iljazovic A."/>
            <person name="Strowig T."/>
        </authorList>
    </citation>
    <scope>NUCLEOTIDE SEQUENCE [LARGE SCALE GENOMIC DNA]</scope>
    <source>
        <strain evidence="2 3">PROD</strain>
    </source>
</reference>
<dbReference type="PROSITE" id="PS51257">
    <property type="entry name" value="PROKAR_LIPOPROTEIN"/>
    <property type="match status" value="1"/>
</dbReference>
<dbReference type="EMBL" id="JABKKE010000007">
    <property type="protein sequence ID" value="NPE13847.1"/>
    <property type="molecule type" value="Genomic_DNA"/>
</dbReference>
<evidence type="ECO:0008006" key="4">
    <source>
        <dbReference type="Google" id="ProtNLM"/>
    </source>
</evidence>
<keyword evidence="1" id="KW-0732">Signal</keyword>
<feature type="chain" id="PRO_5046089892" description="DUF4595 domain-containing protein" evidence="1">
    <location>
        <begin position="21"/>
        <end position="291"/>
    </location>
</feature>
<evidence type="ECO:0000256" key="1">
    <source>
        <dbReference type="SAM" id="SignalP"/>
    </source>
</evidence>
<feature type="signal peptide" evidence="1">
    <location>
        <begin position="1"/>
        <end position="20"/>
    </location>
</feature>